<keyword evidence="3" id="KW-1185">Reference proteome</keyword>
<dbReference type="EMBL" id="OX459963">
    <property type="protein sequence ID" value="CAI9167873.1"/>
    <property type="molecule type" value="Genomic_DNA"/>
</dbReference>
<organism evidence="2 3">
    <name type="scientific">Rangifer tarandus platyrhynchus</name>
    <name type="common">Svalbard reindeer</name>
    <dbReference type="NCBI Taxonomy" id="3082113"/>
    <lineage>
        <taxon>Eukaryota</taxon>
        <taxon>Metazoa</taxon>
        <taxon>Chordata</taxon>
        <taxon>Craniata</taxon>
        <taxon>Vertebrata</taxon>
        <taxon>Euteleostomi</taxon>
        <taxon>Mammalia</taxon>
        <taxon>Eutheria</taxon>
        <taxon>Laurasiatheria</taxon>
        <taxon>Artiodactyla</taxon>
        <taxon>Ruminantia</taxon>
        <taxon>Pecora</taxon>
        <taxon>Cervidae</taxon>
        <taxon>Odocoileinae</taxon>
        <taxon>Rangifer</taxon>
    </lineage>
</organism>
<evidence type="ECO:0000313" key="3">
    <source>
        <dbReference type="Proteomes" id="UP001176941"/>
    </source>
</evidence>
<proteinExistence type="predicted"/>
<feature type="compositionally biased region" description="Polar residues" evidence="1">
    <location>
        <begin position="62"/>
        <end position="73"/>
    </location>
</feature>
<gene>
    <name evidence="2" type="ORF">MRATA1EN1_LOCUS16835</name>
</gene>
<dbReference type="Proteomes" id="UP001176941">
    <property type="component" value="Chromosome 27"/>
</dbReference>
<protein>
    <submittedName>
        <fullName evidence="2">Uncharacterized protein</fullName>
    </submittedName>
</protein>
<feature type="region of interest" description="Disordered" evidence="1">
    <location>
        <begin position="55"/>
        <end position="84"/>
    </location>
</feature>
<evidence type="ECO:0000313" key="2">
    <source>
        <dbReference type="EMBL" id="CAI9167873.1"/>
    </source>
</evidence>
<sequence length="123" mass="13900">MCTMHHGTTRCCKNCVYPTVGNCSRVYSAPAFCCVLANFYSQCLKLPLRTPFLHSPPHPRTTESPSPSFQQAKGYQHSHTHPNSPHPITHLSSWYIKTTACFPCSWGNSEECFELFPRVLPLN</sequence>
<name>A0ABN8Z207_RANTA</name>
<reference evidence="2" key="1">
    <citation type="submission" date="2023-04" db="EMBL/GenBank/DDBJ databases">
        <authorList>
            <consortium name="ELIXIR-Norway"/>
        </authorList>
    </citation>
    <scope>NUCLEOTIDE SEQUENCE [LARGE SCALE GENOMIC DNA]</scope>
</reference>
<accession>A0ABN8Z207</accession>
<evidence type="ECO:0000256" key="1">
    <source>
        <dbReference type="SAM" id="MobiDB-lite"/>
    </source>
</evidence>